<comment type="caution">
    <text evidence="1">The sequence shown here is derived from an EMBL/GenBank/DDBJ whole genome shotgun (WGS) entry which is preliminary data.</text>
</comment>
<dbReference type="EMBL" id="JANJQO010003736">
    <property type="protein sequence ID" value="KAJ2956580.1"/>
    <property type="molecule type" value="Genomic_DNA"/>
</dbReference>
<gene>
    <name evidence="1" type="ORF">NQ176_g11311</name>
</gene>
<organism evidence="1 2">
    <name type="scientific">Zarea fungicola</name>
    <dbReference type="NCBI Taxonomy" id="93591"/>
    <lineage>
        <taxon>Eukaryota</taxon>
        <taxon>Fungi</taxon>
        <taxon>Dikarya</taxon>
        <taxon>Ascomycota</taxon>
        <taxon>Pezizomycotina</taxon>
        <taxon>Sordariomycetes</taxon>
        <taxon>Hypocreomycetidae</taxon>
        <taxon>Hypocreales</taxon>
        <taxon>Cordycipitaceae</taxon>
        <taxon>Zarea</taxon>
    </lineage>
</organism>
<dbReference type="Proteomes" id="UP001143910">
    <property type="component" value="Unassembled WGS sequence"/>
</dbReference>
<keyword evidence="2" id="KW-1185">Reference proteome</keyword>
<evidence type="ECO:0000313" key="1">
    <source>
        <dbReference type="EMBL" id="KAJ2956580.1"/>
    </source>
</evidence>
<sequence>MLVELAIGVAANLPLESRDVSIWYPMPAEIVQPNLMEVEKTGLPSLTGSPESESESEEEEEPEQAGKSQKAKPTAPLKEPKRVRFAGFVALEVKGRQVLAKAPVWTL</sequence>
<reference evidence="1" key="1">
    <citation type="submission" date="2022-08" db="EMBL/GenBank/DDBJ databases">
        <title>Genome Sequence of Lecanicillium fungicola.</title>
        <authorList>
            <person name="Buettner E."/>
        </authorList>
    </citation>
    <scope>NUCLEOTIDE SEQUENCE</scope>
    <source>
        <strain evidence="1">Babe33</strain>
    </source>
</reference>
<protein>
    <submittedName>
        <fullName evidence="1">Uncharacterized protein</fullName>
    </submittedName>
</protein>
<proteinExistence type="predicted"/>
<evidence type="ECO:0000313" key="2">
    <source>
        <dbReference type="Proteomes" id="UP001143910"/>
    </source>
</evidence>
<accession>A0ACC1MAX5</accession>
<name>A0ACC1MAX5_9HYPO</name>